<dbReference type="AlphaFoldDB" id="A0A173RSE7"/>
<dbReference type="GO" id="GO:0004534">
    <property type="term" value="F:5'-3' RNA exonuclease activity"/>
    <property type="evidence" value="ECO:0007669"/>
    <property type="project" value="TreeGrafter"/>
</dbReference>
<proteinExistence type="predicted"/>
<evidence type="ECO:0000313" key="9">
    <source>
        <dbReference type="Proteomes" id="UP000095679"/>
    </source>
</evidence>
<dbReference type="PANTHER" id="PTHR42924:SF3">
    <property type="entry name" value="POLYMERASE_HISTIDINOL PHOSPHATASE N-TERMINAL DOMAIN-CONTAINING PROTEIN"/>
    <property type="match status" value="1"/>
</dbReference>
<reference evidence="8 9" key="1">
    <citation type="submission" date="2015-09" db="EMBL/GenBank/DDBJ databases">
        <authorList>
            <consortium name="Pathogen Informatics"/>
        </authorList>
    </citation>
    <scope>NUCLEOTIDE SEQUENCE [LARGE SCALE GENOMIC DNA]</scope>
    <source>
        <strain evidence="3 9">2789STDY5834835</strain>
        <strain evidence="2 8">2789STDY5834966</strain>
    </source>
</reference>
<evidence type="ECO:0000313" key="4">
    <source>
        <dbReference type="EMBL" id="RGI87229.1"/>
    </source>
</evidence>
<dbReference type="RefSeq" id="WP_005349280.1">
    <property type="nucleotide sequence ID" value="NZ_BLYK01000037.1"/>
</dbReference>
<dbReference type="SUPFAM" id="SSF89550">
    <property type="entry name" value="PHP domain-like"/>
    <property type="match status" value="1"/>
</dbReference>
<dbReference type="EMBL" id="CYYC01000003">
    <property type="protein sequence ID" value="CUM80902.1"/>
    <property type="molecule type" value="Genomic_DNA"/>
</dbReference>
<dbReference type="Gene3D" id="1.10.150.650">
    <property type="match status" value="1"/>
</dbReference>
<dbReference type="EMBL" id="QSOE01000049">
    <property type="protein sequence ID" value="RGI87229.1"/>
    <property type="molecule type" value="Genomic_DNA"/>
</dbReference>
<dbReference type="GO" id="GO:0035312">
    <property type="term" value="F:5'-3' DNA exonuclease activity"/>
    <property type="evidence" value="ECO:0007669"/>
    <property type="project" value="TreeGrafter"/>
</dbReference>
<evidence type="ECO:0000313" key="7">
    <source>
        <dbReference type="EMBL" id="RHN17799.1"/>
    </source>
</evidence>
<dbReference type="EMBL" id="CYZL01000011">
    <property type="protein sequence ID" value="CUO27228.1"/>
    <property type="molecule type" value="Genomic_DNA"/>
</dbReference>
<evidence type="ECO:0000313" key="12">
    <source>
        <dbReference type="Proteomes" id="UP000284621"/>
    </source>
</evidence>
<gene>
    <name evidence="6" type="ORF">DW833_08295</name>
    <name evidence="5" type="ORF">DW972_00420</name>
    <name evidence="7" type="ORF">DWZ29_01290</name>
    <name evidence="4" type="ORF">DXD91_08545</name>
    <name evidence="3" type="ORF">ERS852450_01491</name>
    <name evidence="2" type="ORF">ERS852578_00371</name>
</gene>
<reference evidence="10 11" key="2">
    <citation type="submission" date="2018-08" db="EMBL/GenBank/DDBJ databases">
        <title>A genome reference for cultivated species of the human gut microbiota.</title>
        <authorList>
            <person name="Zou Y."/>
            <person name="Xue W."/>
            <person name="Luo G."/>
        </authorList>
    </citation>
    <scope>NUCLEOTIDE SEQUENCE [LARGE SCALE GENOMIC DNA]</scope>
    <source>
        <strain evidence="7 11">AF31-17AC</strain>
        <strain evidence="6 12">AM34-3LB</strain>
        <strain evidence="5 13">AM48-23BH</strain>
        <strain evidence="4 10">TM10-1AC</strain>
    </source>
</reference>
<evidence type="ECO:0000313" key="11">
    <source>
        <dbReference type="Proteomes" id="UP000283700"/>
    </source>
</evidence>
<feature type="domain" description="Polymerase/histidinol phosphatase N-terminal" evidence="1">
    <location>
        <begin position="7"/>
        <end position="81"/>
    </location>
</feature>
<organism evidence="2 8">
    <name type="scientific">Anaerobutyricum hallii</name>
    <dbReference type="NCBI Taxonomy" id="39488"/>
    <lineage>
        <taxon>Bacteria</taxon>
        <taxon>Bacillati</taxon>
        <taxon>Bacillota</taxon>
        <taxon>Clostridia</taxon>
        <taxon>Lachnospirales</taxon>
        <taxon>Lachnospiraceae</taxon>
        <taxon>Anaerobutyricum</taxon>
    </lineage>
</organism>
<keyword evidence="2" id="KW-0378">Hydrolase</keyword>
<evidence type="ECO:0000313" key="13">
    <source>
        <dbReference type="Proteomes" id="UP000286561"/>
    </source>
</evidence>
<dbReference type="EMBL" id="QRQO01000002">
    <property type="protein sequence ID" value="RHN17799.1"/>
    <property type="molecule type" value="Genomic_DNA"/>
</dbReference>
<protein>
    <submittedName>
        <fullName evidence="2">Histidinol phosphatase and related hydrolases of the PHP family</fullName>
    </submittedName>
    <submittedName>
        <fullName evidence="4">PHP domain-containing protein</fullName>
    </submittedName>
</protein>
<keyword evidence="12" id="KW-1185">Reference proteome</keyword>
<sequence>MLANYECDLHGHTNRSDGNDSPVEYIRHAVHRGVKILAITDHDIVPPEMIELGGGKRQEITAYAKGIGVELLRGIEISCETYIDDVHLVCLGCDWNAPYFKELDEFTINSKVNSYRKLIDLLNEQGMEMTWEEVLQNNGYPVQEQFVQKKMIFELMARKGYMESWKEAKLYVKNSKEVSVKREKPDAVSVIKEIHKLGGIIILAHPYLISEPVSYKGKEMSRQEFIEVLIEAGLDGIEASYTYDKTSYGGTMTKDEIKKEVIERYAGRGLIISGGSDYHADGKKGVKNPREIGECGITREDFMKYEKLVRILP</sequence>
<evidence type="ECO:0000313" key="6">
    <source>
        <dbReference type="EMBL" id="RHC64872.1"/>
    </source>
</evidence>
<dbReference type="InterPro" id="IPR004013">
    <property type="entry name" value="PHP_dom"/>
</dbReference>
<dbReference type="PANTHER" id="PTHR42924">
    <property type="entry name" value="EXONUCLEASE"/>
    <property type="match status" value="1"/>
</dbReference>
<evidence type="ECO:0000313" key="2">
    <source>
        <dbReference type="EMBL" id="CUM80902.1"/>
    </source>
</evidence>
<dbReference type="Proteomes" id="UP000262524">
    <property type="component" value="Unassembled WGS sequence"/>
</dbReference>
<dbReference type="InterPro" id="IPR003141">
    <property type="entry name" value="Pol/His_phosphatase_N"/>
</dbReference>
<dbReference type="Proteomes" id="UP000095390">
    <property type="component" value="Unassembled WGS sequence"/>
</dbReference>
<dbReference type="Proteomes" id="UP000284621">
    <property type="component" value="Unassembled WGS sequence"/>
</dbReference>
<dbReference type="SMART" id="SM00481">
    <property type="entry name" value="POLIIIAc"/>
    <property type="match status" value="1"/>
</dbReference>
<dbReference type="OrthoDB" id="9804333at2"/>
<dbReference type="EMBL" id="QSID01000008">
    <property type="protein sequence ID" value="RHC64872.1"/>
    <property type="molecule type" value="Genomic_DNA"/>
</dbReference>
<evidence type="ECO:0000313" key="5">
    <source>
        <dbReference type="EMBL" id="RGZ86902.1"/>
    </source>
</evidence>
<evidence type="ECO:0000259" key="1">
    <source>
        <dbReference type="SMART" id="SM00481"/>
    </source>
</evidence>
<dbReference type="Proteomes" id="UP000095679">
    <property type="component" value="Unassembled WGS sequence"/>
</dbReference>
<dbReference type="InterPro" id="IPR016195">
    <property type="entry name" value="Pol/histidinol_Pase-like"/>
</dbReference>
<name>A0A173RSE7_9FIRM</name>
<evidence type="ECO:0000313" key="10">
    <source>
        <dbReference type="Proteomes" id="UP000262524"/>
    </source>
</evidence>
<dbReference type="Pfam" id="PF02811">
    <property type="entry name" value="PHP"/>
    <property type="match status" value="1"/>
</dbReference>
<evidence type="ECO:0000313" key="3">
    <source>
        <dbReference type="EMBL" id="CUO27228.1"/>
    </source>
</evidence>
<dbReference type="Proteomes" id="UP000286561">
    <property type="component" value="Unassembled WGS sequence"/>
</dbReference>
<dbReference type="GeneID" id="75047047"/>
<dbReference type="CDD" id="cd07438">
    <property type="entry name" value="PHP_HisPPase_AMP"/>
    <property type="match status" value="1"/>
</dbReference>
<dbReference type="EMBL" id="QSEP01000001">
    <property type="protein sequence ID" value="RGZ86902.1"/>
    <property type="molecule type" value="Genomic_DNA"/>
</dbReference>
<evidence type="ECO:0000313" key="8">
    <source>
        <dbReference type="Proteomes" id="UP000095390"/>
    </source>
</evidence>
<accession>A0A173RSE7</accession>
<dbReference type="InterPro" id="IPR052018">
    <property type="entry name" value="PHP_domain"/>
</dbReference>
<dbReference type="Gene3D" id="3.20.20.140">
    <property type="entry name" value="Metal-dependent hydrolases"/>
    <property type="match status" value="1"/>
</dbReference>
<dbReference type="Proteomes" id="UP000283700">
    <property type="component" value="Unassembled WGS sequence"/>
</dbReference>